<dbReference type="AlphaFoldDB" id="A0A4U5PDN9"/>
<protein>
    <submittedName>
        <fullName evidence="2">Uncharacterized protein</fullName>
    </submittedName>
</protein>
<reference evidence="2 3" key="2">
    <citation type="journal article" date="2019" name="G3 (Bethesda)">
        <title>Hybrid Assembly of the Genome of the Entomopathogenic Nematode Steinernema carpocapsae Identifies the X-Chromosome.</title>
        <authorList>
            <person name="Serra L."/>
            <person name="Macchietto M."/>
            <person name="Macias-Munoz A."/>
            <person name="McGill C.J."/>
            <person name="Rodriguez I.M."/>
            <person name="Rodriguez B."/>
            <person name="Murad R."/>
            <person name="Mortazavi A."/>
        </authorList>
    </citation>
    <scope>NUCLEOTIDE SEQUENCE [LARGE SCALE GENOMIC DNA]</scope>
    <source>
        <strain evidence="2 3">ALL</strain>
    </source>
</reference>
<dbReference type="Proteomes" id="UP000298663">
    <property type="component" value="Unassembled WGS sequence"/>
</dbReference>
<evidence type="ECO:0000313" key="2">
    <source>
        <dbReference type="EMBL" id="TKR94154.1"/>
    </source>
</evidence>
<proteinExistence type="predicted"/>
<accession>A0A4U5PDN9</accession>
<reference evidence="2 3" key="1">
    <citation type="journal article" date="2015" name="Genome Biol.">
        <title>Comparative genomics of Steinernema reveals deeply conserved gene regulatory networks.</title>
        <authorList>
            <person name="Dillman A.R."/>
            <person name="Macchietto M."/>
            <person name="Porter C.F."/>
            <person name="Rogers A."/>
            <person name="Williams B."/>
            <person name="Antoshechkin I."/>
            <person name="Lee M.M."/>
            <person name="Goodwin Z."/>
            <person name="Lu X."/>
            <person name="Lewis E.E."/>
            <person name="Goodrich-Blair H."/>
            <person name="Stock S.P."/>
            <person name="Adams B.J."/>
            <person name="Sternberg P.W."/>
            <person name="Mortazavi A."/>
        </authorList>
    </citation>
    <scope>NUCLEOTIDE SEQUENCE [LARGE SCALE GENOMIC DNA]</scope>
    <source>
        <strain evidence="2 3">ALL</strain>
    </source>
</reference>
<evidence type="ECO:0000256" key="1">
    <source>
        <dbReference type="SAM" id="MobiDB-lite"/>
    </source>
</evidence>
<sequence>MASLNEKMKLQADQSEKPKTERPLARFRVFKDGLYVDVQEFTFNAAQPPEMFRILKFFASKHDIDDASLKNTVITVVHITRGTVEKTNIGFDTKLDSCLYRIQFHTDQEKQMITPDEDMEVLASEVVHSGTDDEGPPTKTRAKPLPPHQPPAVQQPNWTKRENKRRRMEQRQRMRANAVPRPEPTNDTFGNLPDGGDYGSANITFYKLWDIEQTHISEELEPRRNLVFDRALPPTIFSVMTLYGHHFFDRKGLPSVVCRMQMFDYDLFSERTLGVDEKIVDKNYYTFFFYHKDHPHLAAPMPYTVIELKK</sequence>
<dbReference type="EMBL" id="AZBU02000002">
    <property type="protein sequence ID" value="TKR94154.1"/>
    <property type="molecule type" value="Genomic_DNA"/>
</dbReference>
<organism evidence="2 3">
    <name type="scientific">Steinernema carpocapsae</name>
    <name type="common">Entomopathogenic nematode</name>
    <dbReference type="NCBI Taxonomy" id="34508"/>
    <lineage>
        <taxon>Eukaryota</taxon>
        <taxon>Metazoa</taxon>
        <taxon>Ecdysozoa</taxon>
        <taxon>Nematoda</taxon>
        <taxon>Chromadorea</taxon>
        <taxon>Rhabditida</taxon>
        <taxon>Tylenchina</taxon>
        <taxon>Panagrolaimomorpha</taxon>
        <taxon>Strongyloidoidea</taxon>
        <taxon>Steinernematidae</taxon>
        <taxon>Steinernema</taxon>
    </lineage>
</organism>
<feature type="region of interest" description="Disordered" evidence="1">
    <location>
        <begin position="128"/>
        <end position="195"/>
    </location>
</feature>
<name>A0A4U5PDN9_STECR</name>
<keyword evidence="3" id="KW-1185">Reference proteome</keyword>
<evidence type="ECO:0000313" key="3">
    <source>
        <dbReference type="Proteomes" id="UP000298663"/>
    </source>
</evidence>
<gene>
    <name evidence="2" type="ORF">L596_008479</name>
</gene>
<comment type="caution">
    <text evidence="2">The sequence shown here is derived from an EMBL/GenBank/DDBJ whole genome shotgun (WGS) entry which is preliminary data.</text>
</comment>